<reference evidence="1 2" key="1">
    <citation type="submission" date="2020-11" db="EMBL/GenBank/DDBJ databases">
        <title>Kefir isolates.</title>
        <authorList>
            <person name="Marcisauskas S."/>
            <person name="Kim Y."/>
            <person name="Blasche S."/>
        </authorList>
    </citation>
    <scope>NUCLEOTIDE SEQUENCE [LARGE SCALE GENOMIC DNA]</scope>
    <source>
        <strain evidence="1 2">KR</strain>
    </source>
</reference>
<dbReference type="OrthoDB" id="2521290at2759"/>
<accession>A0A9P6W817</accession>
<name>A0A9P6W817_RHOMI</name>
<evidence type="ECO:0000313" key="2">
    <source>
        <dbReference type="Proteomes" id="UP000777482"/>
    </source>
</evidence>
<keyword evidence="2" id="KW-1185">Reference proteome</keyword>
<proteinExistence type="predicted"/>
<dbReference type="EMBL" id="PUHQ01000003">
    <property type="protein sequence ID" value="KAG0666872.1"/>
    <property type="molecule type" value="Genomic_DNA"/>
</dbReference>
<dbReference type="AlphaFoldDB" id="A0A9P6W817"/>
<comment type="caution">
    <text evidence="1">The sequence shown here is derived from an EMBL/GenBank/DDBJ whole genome shotgun (WGS) entry which is preliminary data.</text>
</comment>
<gene>
    <name evidence="1" type="ORF">C6P46_003582</name>
</gene>
<organism evidence="1 2">
    <name type="scientific">Rhodotorula mucilaginosa</name>
    <name type="common">Yeast</name>
    <name type="synonym">Rhodotorula rubra</name>
    <dbReference type="NCBI Taxonomy" id="5537"/>
    <lineage>
        <taxon>Eukaryota</taxon>
        <taxon>Fungi</taxon>
        <taxon>Dikarya</taxon>
        <taxon>Basidiomycota</taxon>
        <taxon>Pucciniomycotina</taxon>
        <taxon>Microbotryomycetes</taxon>
        <taxon>Sporidiobolales</taxon>
        <taxon>Sporidiobolaceae</taxon>
        <taxon>Rhodotorula</taxon>
    </lineage>
</organism>
<dbReference type="Proteomes" id="UP000777482">
    <property type="component" value="Unassembled WGS sequence"/>
</dbReference>
<sequence>MSYPEHQKVRYETRLAPEGEPVRAVILGQHPTRVRAIAELINGDGSGVLNIVAGVSDILDCGVVLNAQIPRVDLLICGGYFDLADIKDLLFQVENPDLRLIKVPDGLMMEGGGPPAVKAWIYEQIRNNEFTQISQPLQQ</sequence>
<protein>
    <submittedName>
        <fullName evidence="1">Uncharacterized protein</fullName>
    </submittedName>
</protein>
<evidence type="ECO:0000313" key="1">
    <source>
        <dbReference type="EMBL" id="KAG0666872.1"/>
    </source>
</evidence>